<gene>
    <name evidence="1" type="ORF">Cni_G27961</name>
</gene>
<dbReference type="AlphaFoldDB" id="A0AAQ3L2N8"/>
<reference evidence="1 2" key="1">
    <citation type="submission" date="2023-10" db="EMBL/GenBank/DDBJ databases">
        <title>Chromosome-scale genome assembly provides insights into flower coloration mechanisms of Canna indica.</title>
        <authorList>
            <person name="Li C."/>
        </authorList>
    </citation>
    <scope>NUCLEOTIDE SEQUENCE [LARGE SCALE GENOMIC DNA]</scope>
    <source>
        <tissue evidence="1">Flower</tissue>
    </source>
</reference>
<accession>A0AAQ3L2N8</accession>
<organism evidence="1 2">
    <name type="scientific">Canna indica</name>
    <name type="common">Indian-shot</name>
    <dbReference type="NCBI Taxonomy" id="4628"/>
    <lineage>
        <taxon>Eukaryota</taxon>
        <taxon>Viridiplantae</taxon>
        <taxon>Streptophyta</taxon>
        <taxon>Embryophyta</taxon>
        <taxon>Tracheophyta</taxon>
        <taxon>Spermatophyta</taxon>
        <taxon>Magnoliopsida</taxon>
        <taxon>Liliopsida</taxon>
        <taxon>Zingiberales</taxon>
        <taxon>Cannaceae</taxon>
        <taxon>Canna</taxon>
    </lineage>
</organism>
<sequence>MKKFEVVKEVNAQRAQRLTGGHHDADETVVIFVENGEFDEKEAAKQLGAEHGDVDHRHDAVDNDSFVSLKIDSLAALSQ</sequence>
<name>A0AAQ3L2N8_9LILI</name>
<evidence type="ECO:0000313" key="2">
    <source>
        <dbReference type="Proteomes" id="UP001327560"/>
    </source>
</evidence>
<dbReference type="EMBL" id="CP136898">
    <property type="protein sequence ID" value="WOL19164.1"/>
    <property type="molecule type" value="Genomic_DNA"/>
</dbReference>
<dbReference type="Proteomes" id="UP001327560">
    <property type="component" value="Chromosome 9"/>
</dbReference>
<protein>
    <submittedName>
        <fullName evidence="1">Uncharacterized protein</fullName>
    </submittedName>
</protein>
<evidence type="ECO:0000313" key="1">
    <source>
        <dbReference type="EMBL" id="WOL19164.1"/>
    </source>
</evidence>
<keyword evidence="2" id="KW-1185">Reference proteome</keyword>
<proteinExistence type="predicted"/>